<protein>
    <submittedName>
        <fullName evidence="2">Uncharacterized protein DUF3558</fullName>
    </submittedName>
</protein>
<dbReference type="AlphaFoldDB" id="A0A2N3WQM5"/>
<feature type="chain" id="PRO_5015008172" evidence="1">
    <location>
        <begin position="36"/>
        <end position="194"/>
    </location>
</feature>
<dbReference type="InterPro" id="IPR024520">
    <property type="entry name" value="DUF3558"/>
</dbReference>
<comment type="caution">
    <text evidence="2">The sequence shown here is derived from an EMBL/GenBank/DDBJ whole genome shotgun (WGS) entry which is preliminary data.</text>
</comment>
<evidence type="ECO:0000256" key="1">
    <source>
        <dbReference type="SAM" id="SignalP"/>
    </source>
</evidence>
<gene>
    <name evidence="2" type="ORF">ATK30_7111</name>
</gene>
<dbReference type="Proteomes" id="UP000233750">
    <property type="component" value="Unassembled WGS sequence"/>
</dbReference>
<dbReference type="EMBL" id="PJMY01000003">
    <property type="protein sequence ID" value="PKV96174.1"/>
    <property type="molecule type" value="Genomic_DNA"/>
</dbReference>
<feature type="signal peptide" evidence="1">
    <location>
        <begin position="1"/>
        <end position="35"/>
    </location>
</feature>
<dbReference type="Pfam" id="PF12079">
    <property type="entry name" value="DUF3558"/>
    <property type="match status" value="1"/>
</dbReference>
<keyword evidence="3" id="KW-1185">Reference proteome</keyword>
<name>A0A2N3WQM5_9PSEU</name>
<reference evidence="2 3" key="1">
    <citation type="submission" date="2017-12" db="EMBL/GenBank/DDBJ databases">
        <title>Sequencing the genomes of 1000 Actinobacteria strains.</title>
        <authorList>
            <person name="Klenk H.-P."/>
        </authorList>
    </citation>
    <scope>NUCLEOTIDE SEQUENCE [LARGE SCALE GENOMIC DNA]</scope>
    <source>
        <strain evidence="2 3">DSM 45165</strain>
    </source>
</reference>
<proteinExistence type="predicted"/>
<accession>A0A2N3WQM5</accession>
<evidence type="ECO:0000313" key="2">
    <source>
        <dbReference type="EMBL" id="PKV96174.1"/>
    </source>
</evidence>
<sequence length="194" mass="20338">MLNSVAPNKTVLPHGSRRAGLLLAVLLGVAGCSSAPTPPPRLSPPLPDAPLDLTQFTTKPCDLMTHDQLVTFFVSSPGTTATAGGKTACTWIPRDTKALSYVASVDTTSGGLEALYHHRAAVPGFAPVSVHHYPGIHRDNGDGHCTVETGVAEDTLLTVTVTATDPKLDAYSDPCYEADRFAGSMIAYQANRAP</sequence>
<evidence type="ECO:0000313" key="3">
    <source>
        <dbReference type="Proteomes" id="UP000233750"/>
    </source>
</evidence>
<organism evidence="2 3">
    <name type="scientific">Amycolatopsis echigonensis</name>
    <dbReference type="NCBI Taxonomy" id="2576905"/>
    <lineage>
        <taxon>Bacteria</taxon>
        <taxon>Bacillati</taxon>
        <taxon>Actinomycetota</taxon>
        <taxon>Actinomycetes</taxon>
        <taxon>Pseudonocardiales</taxon>
        <taxon>Pseudonocardiaceae</taxon>
        <taxon>Amycolatopsis</taxon>
    </lineage>
</organism>
<keyword evidence="1" id="KW-0732">Signal</keyword>